<evidence type="ECO:0000256" key="4">
    <source>
        <dbReference type="ARBA" id="ARBA00012950"/>
    </source>
</evidence>
<dbReference type="GO" id="GO:0005634">
    <property type="term" value="C:nucleus"/>
    <property type="evidence" value="ECO:0007669"/>
    <property type="project" value="UniProtKB-SubCell"/>
</dbReference>
<evidence type="ECO:0000256" key="3">
    <source>
        <dbReference type="ARBA" id="ARBA00008870"/>
    </source>
</evidence>
<comment type="subcellular location">
    <subcellularLocation>
        <location evidence="2">Cytoplasm</location>
    </subcellularLocation>
    <subcellularLocation>
        <location evidence="1">Nucleus</location>
    </subcellularLocation>
</comment>
<evidence type="ECO:0000256" key="2">
    <source>
        <dbReference type="ARBA" id="ARBA00004496"/>
    </source>
</evidence>
<evidence type="ECO:0000256" key="9">
    <source>
        <dbReference type="ARBA" id="ARBA00023315"/>
    </source>
</evidence>
<evidence type="ECO:0000256" key="11">
    <source>
        <dbReference type="ARBA" id="ARBA00049524"/>
    </source>
</evidence>
<evidence type="ECO:0000259" key="12">
    <source>
        <dbReference type="Pfam" id="PF00583"/>
    </source>
</evidence>
<evidence type="ECO:0000256" key="1">
    <source>
        <dbReference type="ARBA" id="ARBA00004123"/>
    </source>
</evidence>
<comment type="catalytic activity">
    <reaction evidence="10">
        <text>N-terminal L-seryl-[histone H2A] + acetyl-CoA = N-terminal N(alpha)-acetyl-L-seryl-[histone H2A] + CoA + H(+)</text>
        <dbReference type="Rhea" id="RHEA:50600"/>
        <dbReference type="Rhea" id="RHEA-COMP:12742"/>
        <dbReference type="Rhea" id="RHEA-COMP:12744"/>
        <dbReference type="ChEBI" id="CHEBI:15378"/>
        <dbReference type="ChEBI" id="CHEBI:57287"/>
        <dbReference type="ChEBI" id="CHEBI:57288"/>
        <dbReference type="ChEBI" id="CHEBI:64738"/>
        <dbReference type="ChEBI" id="CHEBI:83690"/>
        <dbReference type="EC" id="2.3.1.257"/>
    </reaction>
</comment>
<feature type="non-terminal residue" evidence="13">
    <location>
        <position position="207"/>
    </location>
</feature>
<dbReference type="EC" id="2.3.1.257" evidence="4"/>
<evidence type="ECO:0000256" key="6">
    <source>
        <dbReference type="ARBA" id="ARBA00022490"/>
    </source>
</evidence>
<dbReference type="Gene3D" id="3.40.630.30">
    <property type="match status" value="1"/>
</dbReference>
<gene>
    <name evidence="13" type="ORF">M569_04588</name>
</gene>
<sequence>RKEVLDLKKARASAIRAALSIDDHLSDFSNFRCYRRNGLHMYLKSGTGAKLTSRTKASIKSLLKRNMEGPYGSEWPYEERIKHREMVSVEARYIFVYEFSEEKPKEVLESEGLKKTSTRDETIAAFVHYRFVFEEEVPVVYVYELQLEQRVQGKGLGQFLMQLIELIAQKNGMGAVMLTVQRTNLLAMRFYIDKLQYQVSSISPSRF</sequence>
<dbReference type="Pfam" id="PF00583">
    <property type="entry name" value="Acetyltransf_1"/>
    <property type="match status" value="1"/>
</dbReference>
<keyword evidence="8" id="KW-0539">Nucleus</keyword>
<dbReference type="GO" id="GO:0043998">
    <property type="term" value="F:histone H2A acetyltransferase activity"/>
    <property type="evidence" value="ECO:0007669"/>
    <property type="project" value="InterPro"/>
</dbReference>
<dbReference type="EMBL" id="AUSU01001795">
    <property type="protein sequence ID" value="EPS70171.1"/>
    <property type="molecule type" value="Genomic_DNA"/>
</dbReference>
<dbReference type="InterPro" id="IPR016181">
    <property type="entry name" value="Acyl_CoA_acyltransferase"/>
</dbReference>
<evidence type="ECO:0000256" key="7">
    <source>
        <dbReference type="ARBA" id="ARBA00022679"/>
    </source>
</evidence>
<dbReference type="GO" id="GO:0010485">
    <property type="term" value="F:histone H4 acetyltransferase activity"/>
    <property type="evidence" value="ECO:0007669"/>
    <property type="project" value="InterPro"/>
</dbReference>
<proteinExistence type="inferred from homology"/>
<dbReference type="Proteomes" id="UP000015453">
    <property type="component" value="Unassembled WGS sequence"/>
</dbReference>
<evidence type="ECO:0000256" key="5">
    <source>
        <dbReference type="ARBA" id="ARBA00015043"/>
    </source>
</evidence>
<evidence type="ECO:0000313" key="13">
    <source>
        <dbReference type="EMBL" id="EPS70171.1"/>
    </source>
</evidence>
<dbReference type="InterPro" id="IPR039949">
    <property type="entry name" value="NAA40"/>
</dbReference>
<evidence type="ECO:0000313" key="14">
    <source>
        <dbReference type="Proteomes" id="UP000015453"/>
    </source>
</evidence>
<comment type="similarity">
    <text evidence="3">Belongs to the acetyltransferase family. NAA40 subfamily.</text>
</comment>
<feature type="domain" description="N-acetyltransferase" evidence="12">
    <location>
        <begin position="119"/>
        <end position="191"/>
    </location>
</feature>
<reference evidence="13 14" key="1">
    <citation type="journal article" date="2013" name="BMC Genomics">
        <title>The miniature genome of a carnivorous plant Genlisea aurea contains a low number of genes and short non-coding sequences.</title>
        <authorList>
            <person name="Leushkin E.V."/>
            <person name="Sutormin R.A."/>
            <person name="Nabieva E.R."/>
            <person name="Penin A.A."/>
            <person name="Kondrashov A.S."/>
            <person name="Logacheva M.D."/>
        </authorList>
    </citation>
    <scope>NUCLEOTIDE SEQUENCE [LARGE SCALE GENOMIC DNA]</scope>
</reference>
<dbReference type="CDD" id="cd04301">
    <property type="entry name" value="NAT_SF"/>
    <property type="match status" value="1"/>
</dbReference>
<dbReference type="PANTHER" id="PTHR20531">
    <property type="entry name" value="N-ALPHA-ACETYLTRANSFERASE 40"/>
    <property type="match status" value="1"/>
</dbReference>
<protein>
    <recommendedName>
        <fullName evidence="5">N-alpha-acetyltransferase 40</fullName>
        <ecNumber evidence="4">2.3.1.257</ecNumber>
    </recommendedName>
</protein>
<organism evidence="13 14">
    <name type="scientific">Genlisea aurea</name>
    <dbReference type="NCBI Taxonomy" id="192259"/>
    <lineage>
        <taxon>Eukaryota</taxon>
        <taxon>Viridiplantae</taxon>
        <taxon>Streptophyta</taxon>
        <taxon>Embryophyta</taxon>
        <taxon>Tracheophyta</taxon>
        <taxon>Spermatophyta</taxon>
        <taxon>Magnoliopsida</taxon>
        <taxon>eudicotyledons</taxon>
        <taxon>Gunneridae</taxon>
        <taxon>Pentapetalae</taxon>
        <taxon>asterids</taxon>
        <taxon>lamiids</taxon>
        <taxon>Lamiales</taxon>
        <taxon>Lentibulariaceae</taxon>
        <taxon>Genlisea</taxon>
    </lineage>
</organism>
<evidence type="ECO:0000256" key="8">
    <source>
        <dbReference type="ARBA" id="ARBA00023242"/>
    </source>
</evidence>
<keyword evidence="9" id="KW-0012">Acyltransferase</keyword>
<keyword evidence="14" id="KW-1185">Reference proteome</keyword>
<accession>S8CYR7</accession>
<feature type="non-terminal residue" evidence="13">
    <location>
        <position position="1"/>
    </location>
</feature>
<dbReference type="GO" id="GO:1990189">
    <property type="term" value="F:protein N-terminal-serine acetyltransferase activity"/>
    <property type="evidence" value="ECO:0007669"/>
    <property type="project" value="UniProtKB-EC"/>
</dbReference>
<evidence type="ECO:0000256" key="10">
    <source>
        <dbReference type="ARBA" id="ARBA00047821"/>
    </source>
</evidence>
<comment type="caution">
    <text evidence="13">The sequence shown here is derived from an EMBL/GenBank/DDBJ whole genome shotgun (WGS) entry which is preliminary data.</text>
</comment>
<dbReference type="OrthoDB" id="424551at2759"/>
<comment type="catalytic activity">
    <reaction evidence="11">
        <text>N-terminal L-seryl-[histone H4] + acetyl-CoA = N-terminal N(alpha)-acetyl-L-seryl-[histone H4] + CoA + H(+)</text>
        <dbReference type="Rhea" id="RHEA:50596"/>
        <dbReference type="Rhea" id="RHEA-COMP:12740"/>
        <dbReference type="Rhea" id="RHEA-COMP:12743"/>
        <dbReference type="ChEBI" id="CHEBI:15378"/>
        <dbReference type="ChEBI" id="CHEBI:57287"/>
        <dbReference type="ChEBI" id="CHEBI:57288"/>
        <dbReference type="ChEBI" id="CHEBI:64738"/>
        <dbReference type="ChEBI" id="CHEBI:83690"/>
        <dbReference type="EC" id="2.3.1.257"/>
    </reaction>
</comment>
<dbReference type="GO" id="GO:0005737">
    <property type="term" value="C:cytoplasm"/>
    <property type="evidence" value="ECO:0007669"/>
    <property type="project" value="UniProtKB-SubCell"/>
</dbReference>
<dbReference type="SUPFAM" id="SSF55729">
    <property type="entry name" value="Acyl-CoA N-acyltransferases (Nat)"/>
    <property type="match status" value="1"/>
</dbReference>
<keyword evidence="7" id="KW-0808">Transferase</keyword>
<dbReference type="AlphaFoldDB" id="S8CYR7"/>
<dbReference type="PANTHER" id="PTHR20531:SF1">
    <property type="entry name" value="N-ALPHA-ACETYLTRANSFERASE 40"/>
    <property type="match status" value="1"/>
</dbReference>
<dbReference type="InterPro" id="IPR000182">
    <property type="entry name" value="GNAT_dom"/>
</dbReference>
<keyword evidence="6" id="KW-0963">Cytoplasm</keyword>
<name>S8CYR7_9LAMI</name>